<feature type="transmembrane region" description="Helical" evidence="6">
    <location>
        <begin position="574"/>
        <end position="595"/>
    </location>
</feature>
<feature type="transmembrane region" description="Helical" evidence="6">
    <location>
        <begin position="329"/>
        <end position="355"/>
    </location>
</feature>
<dbReference type="SUPFAM" id="SSF53448">
    <property type="entry name" value="Nucleotide-diphospho-sugar transferases"/>
    <property type="match status" value="1"/>
</dbReference>
<evidence type="ECO:0000256" key="7">
    <source>
        <dbReference type="SAM" id="SignalP"/>
    </source>
</evidence>
<evidence type="ECO:0000256" key="4">
    <source>
        <dbReference type="ARBA" id="ARBA00022989"/>
    </source>
</evidence>
<sequence>MTNTMLMLSLLWRGSIFQRSFFFLLLRCKTSIQFINSLTSFGQHCPQGSLPSKKKEGGHLTTGSEPLVTIQICAYNEAAVIEATIDAACSVKWPREKLVVQVLDDSTNYNDRLIAKSRTEHWQKQGVNCQHLTRPSRVGYKAGNLSFHMHKIQGEFVAFFDADHRCEPEFLHHTVPHFFDNLGHSKYDVGLVQAPWAYYNTHETLLTECDSLVMDIHHVLEQQGRANHLGCFSFNGSGGIWRLDAIRAAGGFSWDTVTEDLDLSYIAFMAGYRFVYVPHLPQLLELPSNILAHKQQKNRWNKGYFQVCRKSMQKILKCSHLPLSVRIEAFFHITNPITCFLGLVILFLSPIVMIIHGAVHPALIAFTFAPCISTMVSGMIACYAKVPGSNGHYTTFWDRTKRLVYIPMVMCLAMGTCIYDSCAIFQGLFSNDSTFLRTPKAGGGDNPAEFDLFDNLEVSTNEKHPIKEHQRRTRMPQYFDSVWQEETPLLMADTLQIMFGISFSIYLLIVPFVDTFIWRTWDAEVIWHIYLLRLSLVLPAVALLMYHSSVFAQLNRSFIISFRKRKKQQGIRRLVWHVAVLCTLGTSSVCISNLAEARYNSQKMSSLLVHIETKCDGMATAASSKTAEEHNSDLISNEFEQKSGTSSGYCNWGTDGTSASAKCDGKENGGAFDWCNINRRNCESECGGRWCANYSQFFQCPPRKDISKEELTSRNNKLLKVQAGLKKRGYKENPREKKSDHFLERGYATYESSIWPKPESCQKRLNEDWVHKEDVYQKDSVPPYVKELFNEEFNLVFLLIHKVASTSFPGYLHCEYGPWIHTAPGEASNEKQKIITSVRDPISRFVSATGEVLQRVVNHYCIDHYCNETDRFFGNETIQIFEHQTSWYSLLNEPEWSTPKFLPDLIRSIVNDLSCNHKYYSADHFLSQSVFLSQSPGKADALDAIIKIENSKSGLERIGSLVNHRISEHCSLQQSNLDEKKPGGVPSSKEILTVIRENDDIMRELCLIYIQVSNCVDTSSNRETKINANISTFAHSKDYICLDYELPPGCSGLLDDVNKSNSAPSQVMLEDKAEDVVHPGINESSVLSEAKLRYEAREIRLPQILLAGVQKSGSTALAEFLARAGVCFSRANHSHQEKEVHFFDHEEAYSKGVHFYSQKFAHCKNLTLAADATPNTFGFPLHVKNTYELAGKKALETLKIIVVLREPVARELSWYNHRLYKTCSSDGTDNLCRKNGTKLFKQDESGSRFHTFPAYADMIIDKISKITKFTRAVHPPPTSMHEDMFGDMFGLYGDILETWFQHFDRKRILLLSYDELKRNEQSFLQRVFSFLELEVDPALIEHGTSSMNTLRSVSKLKFPPCDIQERLSKAFLPSNEKFFRMLDQEEEGPSMEQRPFPRFRLSNCTIE</sequence>
<feature type="transmembrane region" description="Helical" evidence="6">
    <location>
        <begin position="404"/>
        <end position="429"/>
    </location>
</feature>
<keyword evidence="4 6" id="KW-1133">Transmembrane helix</keyword>
<accession>A0A7S4N6N4</accession>
<evidence type="ECO:0000259" key="9">
    <source>
        <dbReference type="Pfam" id="PF13632"/>
    </source>
</evidence>
<dbReference type="Gene3D" id="3.90.550.10">
    <property type="entry name" value="Spore Coat Polysaccharide Biosynthesis Protein SpsA, Chain A"/>
    <property type="match status" value="1"/>
</dbReference>
<dbReference type="Pfam" id="PF13632">
    <property type="entry name" value="Glyco_trans_2_3"/>
    <property type="match status" value="1"/>
</dbReference>
<dbReference type="InterPro" id="IPR001173">
    <property type="entry name" value="Glyco_trans_2-like"/>
</dbReference>
<feature type="transmembrane region" description="Helical" evidence="6">
    <location>
        <begin position="362"/>
        <end position="384"/>
    </location>
</feature>
<keyword evidence="2" id="KW-0808">Transferase</keyword>
<feature type="transmembrane region" description="Helical" evidence="6">
    <location>
        <begin position="497"/>
        <end position="518"/>
    </location>
</feature>
<dbReference type="InterPro" id="IPR027417">
    <property type="entry name" value="P-loop_NTPase"/>
</dbReference>
<dbReference type="PANTHER" id="PTHR32044">
    <property type="entry name" value="GLUCOMANNAN 4-BETA-MANNOSYLTRANSFERASE 9"/>
    <property type="match status" value="1"/>
</dbReference>
<feature type="signal peptide" evidence="7">
    <location>
        <begin position="1"/>
        <end position="17"/>
    </location>
</feature>
<organism evidence="10">
    <name type="scientific">Odontella aurita</name>
    <dbReference type="NCBI Taxonomy" id="265563"/>
    <lineage>
        <taxon>Eukaryota</taxon>
        <taxon>Sar</taxon>
        <taxon>Stramenopiles</taxon>
        <taxon>Ochrophyta</taxon>
        <taxon>Bacillariophyta</taxon>
        <taxon>Mediophyceae</taxon>
        <taxon>Biddulphiophycidae</taxon>
        <taxon>Eupodiscales</taxon>
        <taxon>Odontellaceae</taxon>
        <taxon>Odontella</taxon>
    </lineage>
</organism>
<evidence type="ECO:0000313" key="10">
    <source>
        <dbReference type="EMBL" id="CAE2268409.1"/>
    </source>
</evidence>
<feature type="chain" id="PRO_5031469855" description="Sulfotransferase domain-containing protein" evidence="7">
    <location>
        <begin position="18"/>
        <end position="1407"/>
    </location>
</feature>
<dbReference type="GO" id="GO:0016757">
    <property type="term" value="F:glycosyltransferase activity"/>
    <property type="evidence" value="ECO:0007669"/>
    <property type="project" value="TreeGrafter"/>
</dbReference>
<dbReference type="Gene3D" id="3.40.50.300">
    <property type="entry name" value="P-loop containing nucleotide triphosphate hydrolases"/>
    <property type="match status" value="1"/>
</dbReference>
<feature type="domain" description="Sulfotransferase" evidence="8">
    <location>
        <begin position="1102"/>
        <end position="1380"/>
    </location>
</feature>
<keyword evidence="7" id="KW-0732">Signal</keyword>
<dbReference type="PANTHER" id="PTHR32044:SF80">
    <property type="entry name" value="XYLOGLUCAN GLYCOSYLTRANSFERASE 2-RELATED"/>
    <property type="match status" value="1"/>
</dbReference>
<evidence type="ECO:0000256" key="6">
    <source>
        <dbReference type="SAM" id="Phobius"/>
    </source>
</evidence>
<dbReference type="GO" id="GO:0008146">
    <property type="term" value="F:sulfotransferase activity"/>
    <property type="evidence" value="ECO:0007669"/>
    <property type="project" value="InterPro"/>
</dbReference>
<evidence type="ECO:0000256" key="2">
    <source>
        <dbReference type="ARBA" id="ARBA00022679"/>
    </source>
</evidence>
<evidence type="ECO:0000259" key="8">
    <source>
        <dbReference type="Pfam" id="PF00685"/>
    </source>
</evidence>
<gene>
    <name evidence="10" type="ORF">OAUR00152_LOCUS30410</name>
</gene>
<dbReference type="InterPro" id="IPR029044">
    <property type="entry name" value="Nucleotide-diphossugar_trans"/>
</dbReference>
<protein>
    <recommendedName>
        <fullName evidence="11">Sulfotransferase domain-containing protein</fullName>
    </recommendedName>
</protein>
<reference evidence="10" key="1">
    <citation type="submission" date="2021-01" db="EMBL/GenBank/DDBJ databases">
        <authorList>
            <person name="Corre E."/>
            <person name="Pelletier E."/>
            <person name="Niang G."/>
            <person name="Scheremetjew M."/>
            <person name="Finn R."/>
            <person name="Kale V."/>
            <person name="Holt S."/>
            <person name="Cochrane G."/>
            <person name="Meng A."/>
            <person name="Brown T."/>
            <person name="Cohen L."/>
        </authorList>
    </citation>
    <scope>NUCLEOTIDE SEQUENCE</scope>
    <source>
        <strain evidence="10">Isolate 1302-5</strain>
    </source>
</reference>
<comment type="subcellular location">
    <subcellularLocation>
        <location evidence="1">Golgi apparatus membrane</location>
        <topology evidence="1">Multi-pass membrane protein</topology>
    </subcellularLocation>
</comment>
<keyword evidence="5 6" id="KW-0472">Membrane</keyword>
<dbReference type="EMBL" id="HBKQ01044058">
    <property type="protein sequence ID" value="CAE2268409.1"/>
    <property type="molecule type" value="Transcribed_RNA"/>
</dbReference>
<evidence type="ECO:0008006" key="11">
    <source>
        <dbReference type="Google" id="ProtNLM"/>
    </source>
</evidence>
<keyword evidence="3 6" id="KW-0812">Transmembrane</keyword>
<evidence type="ECO:0000256" key="3">
    <source>
        <dbReference type="ARBA" id="ARBA00022692"/>
    </source>
</evidence>
<dbReference type="SUPFAM" id="SSF52540">
    <property type="entry name" value="P-loop containing nucleoside triphosphate hydrolases"/>
    <property type="match status" value="1"/>
</dbReference>
<evidence type="ECO:0000256" key="5">
    <source>
        <dbReference type="ARBA" id="ARBA00023136"/>
    </source>
</evidence>
<feature type="transmembrane region" description="Helical" evidence="6">
    <location>
        <begin position="530"/>
        <end position="554"/>
    </location>
</feature>
<evidence type="ECO:0000256" key="1">
    <source>
        <dbReference type="ARBA" id="ARBA00004653"/>
    </source>
</evidence>
<feature type="domain" description="Glycosyltransferase 2-like" evidence="9">
    <location>
        <begin position="157"/>
        <end position="365"/>
    </location>
</feature>
<dbReference type="Pfam" id="PF00685">
    <property type="entry name" value="Sulfotransfer_1"/>
    <property type="match status" value="1"/>
</dbReference>
<dbReference type="GO" id="GO:0000139">
    <property type="term" value="C:Golgi membrane"/>
    <property type="evidence" value="ECO:0007669"/>
    <property type="project" value="UniProtKB-SubCell"/>
</dbReference>
<name>A0A7S4N6N4_9STRA</name>
<dbReference type="InterPro" id="IPR000863">
    <property type="entry name" value="Sulfotransferase_dom"/>
</dbReference>
<proteinExistence type="predicted"/>